<evidence type="ECO:0000256" key="10">
    <source>
        <dbReference type="ARBA" id="ARBA00023237"/>
    </source>
</evidence>
<dbReference type="InterPro" id="IPR001702">
    <property type="entry name" value="Porin_Gram-ve"/>
</dbReference>
<gene>
    <name evidence="14" type="ORF">AWB82_05415</name>
</gene>
<dbReference type="PANTHER" id="PTHR34501">
    <property type="entry name" value="PROTEIN YDDL-RELATED"/>
    <property type="match status" value="1"/>
</dbReference>
<dbReference type="GO" id="GO:0034220">
    <property type="term" value="P:monoatomic ion transmembrane transport"/>
    <property type="evidence" value="ECO:0007669"/>
    <property type="project" value="InterPro"/>
</dbReference>
<dbReference type="PANTHER" id="PTHR34501:SF9">
    <property type="entry name" value="MAJOR OUTER MEMBRANE PROTEIN P.IA"/>
    <property type="match status" value="1"/>
</dbReference>
<evidence type="ECO:0000256" key="11">
    <source>
        <dbReference type="SAM" id="MobiDB-lite"/>
    </source>
</evidence>
<reference evidence="14" key="1">
    <citation type="submission" date="2016-01" db="EMBL/GenBank/DDBJ databases">
        <authorList>
            <person name="Peeters C."/>
        </authorList>
    </citation>
    <scope>NUCLEOTIDE SEQUENCE [LARGE SCALE GENOMIC DNA]</scope>
    <source>
        <strain evidence="14">LMG 29325</strain>
    </source>
</reference>
<keyword evidence="6 12" id="KW-0732">Signal</keyword>
<keyword evidence="7" id="KW-0406">Ion transport</keyword>
<keyword evidence="10" id="KW-0998">Cell outer membrane</keyword>
<dbReference type="GO" id="GO:0046930">
    <property type="term" value="C:pore complex"/>
    <property type="evidence" value="ECO:0007669"/>
    <property type="project" value="UniProtKB-KW"/>
</dbReference>
<keyword evidence="9" id="KW-0472">Membrane</keyword>
<evidence type="ECO:0000256" key="4">
    <source>
        <dbReference type="ARBA" id="ARBA00022452"/>
    </source>
</evidence>
<evidence type="ECO:0000256" key="2">
    <source>
        <dbReference type="ARBA" id="ARBA00011233"/>
    </source>
</evidence>
<dbReference type="STRING" id="1777143.AWB82_05415"/>
<feature type="region of interest" description="Disordered" evidence="11">
    <location>
        <begin position="51"/>
        <end position="72"/>
    </location>
</feature>
<feature type="chain" id="PRO_5007623031" evidence="12">
    <location>
        <begin position="24"/>
        <end position="414"/>
    </location>
</feature>
<evidence type="ECO:0000256" key="7">
    <source>
        <dbReference type="ARBA" id="ARBA00023065"/>
    </source>
</evidence>
<protein>
    <submittedName>
        <fullName evidence="14">Outer membrane protein (Porin)</fullName>
    </submittedName>
</protein>
<accession>A0A158CH61</accession>
<evidence type="ECO:0000256" key="6">
    <source>
        <dbReference type="ARBA" id="ARBA00022729"/>
    </source>
</evidence>
<keyword evidence="8" id="KW-0626">Porin</keyword>
<evidence type="ECO:0000256" key="8">
    <source>
        <dbReference type="ARBA" id="ARBA00023114"/>
    </source>
</evidence>
<evidence type="ECO:0000256" key="1">
    <source>
        <dbReference type="ARBA" id="ARBA00004571"/>
    </source>
</evidence>
<dbReference type="SUPFAM" id="SSF56935">
    <property type="entry name" value="Porins"/>
    <property type="match status" value="1"/>
</dbReference>
<comment type="caution">
    <text evidence="14">The sequence shown here is derived from an EMBL/GenBank/DDBJ whole genome shotgun (WGS) entry which is preliminary data.</text>
</comment>
<dbReference type="AlphaFoldDB" id="A0A158CH61"/>
<evidence type="ECO:0000256" key="5">
    <source>
        <dbReference type="ARBA" id="ARBA00022692"/>
    </source>
</evidence>
<dbReference type="Gene3D" id="2.40.160.10">
    <property type="entry name" value="Porin"/>
    <property type="match status" value="1"/>
</dbReference>
<dbReference type="EMBL" id="FCOJ02000049">
    <property type="protein sequence ID" value="SAK81694.1"/>
    <property type="molecule type" value="Genomic_DNA"/>
</dbReference>
<dbReference type="RefSeq" id="WP_086972425.1">
    <property type="nucleotide sequence ID" value="NZ_FCOJ02000049.1"/>
</dbReference>
<evidence type="ECO:0000313" key="15">
    <source>
        <dbReference type="Proteomes" id="UP000054596"/>
    </source>
</evidence>
<evidence type="ECO:0000256" key="3">
    <source>
        <dbReference type="ARBA" id="ARBA00022448"/>
    </source>
</evidence>
<comment type="subcellular location">
    <subcellularLocation>
        <location evidence="1">Cell outer membrane</location>
        <topology evidence="1">Multi-pass membrane protein</topology>
    </subcellularLocation>
</comment>
<evidence type="ECO:0000256" key="9">
    <source>
        <dbReference type="ARBA" id="ARBA00023136"/>
    </source>
</evidence>
<dbReference type="PROSITE" id="PS51257">
    <property type="entry name" value="PROKAR_LIPOPROTEIN"/>
    <property type="match status" value="1"/>
</dbReference>
<evidence type="ECO:0000259" key="13">
    <source>
        <dbReference type="Pfam" id="PF13609"/>
    </source>
</evidence>
<dbReference type="PRINTS" id="PR00184">
    <property type="entry name" value="NEISSPPORIN"/>
</dbReference>
<keyword evidence="5" id="KW-0812">Transmembrane</keyword>
<dbReference type="InterPro" id="IPR023614">
    <property type="entry name" value="Porin_dom_sf"/>
</dbReference>
<keyword evidence="15" id="KW-1185">Reference proteome</keyword>
<dbReference type="GO" id="GO:0009279">
    <property type="term" value="C:cell outer membrane"/>
    <property type="evidence" value="ECO:0007669"/>
    <property type="project" value="UniProtKB-SubCell"/>
</dbReference>
<dbReference type="CDD" id="cd00342">
    <property type="entry name" value="gram_neg_porins"/>
    <property type="match status" value="1"/>
</dbReference>
<comment type="subunit">
    <text evidence="2">Homotrimer.</text>
</comment>
<keyword evidence="4" id="KW-1134">Transmembrane beta strand</keyword>
<dbReference type="PRINTS" id="PR00182">
    <property type="entry name" value="ECOLNEIPORIN"/>
</dbReference>
<evidence type="ECO:0000313" key="14">
    <source>
        <dbReference type="EMBL" id="SAK81694.1"/>
    </source>
</evidence>
<sequence>MRPAILMGGACAVFAFACTPAFAQGTVTLYGLLDAGVNYLSNAQTGRHDGKLEGGSKYSLEDGSTGGQNGSRWGLLGTEELGGGWRAVFRLEGGFTINNGALGQGGAEMGRQAYVGLASPYGTVTAGRQYDFIATRVGTLAASTQWAGYISGHASDVDNFLHTRRINNAVKYTSPDYRGLSLGAMYSFGGVAGSVGHQQIWSAGLGYANGPFTFGAAYLNARNPNLSFYGSNPSAGTSVASMNTGSVGSATSPESNPAYAGYASASTLQIAAAGGAWRLGPVTLGATYSNVQFRGLGDTATSGPNPFGYSGTATFNVGELNIRWQLSPAFLLGTAYSYVHNGGADGRDSAIYRQGSLGADYLLSKRTDVYSIVVYQHASGTDSLNQSAVASISGQTASANNHQLAVRFGLRHRF</sequence>
<dbReference type="OrthoDB" id="8982743at2"/>
<dbReference type="Pfam" id="PF13609">
    <property type="entry name" value="Porin_4"/>
    <property type="match status" value="1"/>
</dbReference>
<evidence type="ECO:0000256" key="12">
    <source>
        <dbReference type="SAM" id="SignalP"/>
    </source>
</evidence>
<proteinExistence type="predicted"/>
<keyword evidence="3" id="KW-0813">Transport</keyword>
<dbReference type="GO" id="GO:0015288">
    <property type="term" value="F:porin activity"/>
    <property type="evidence" value="ECO:0007669"/>
    <property type="project" value="UniProtKB-KW"/>
</dbReference>
<dbReference type="InterPro" id="IPR033900">
    <property type="entry name" value="Gram_neg_porin_domain"/>
</dbReference>
<dbReference type="InterPro" id="IPR050298">
    <property type="entry name" value="Gram-neg_bact_OMP"/>
</dbReference>
<organism evidence="14 15">
    <name type="scientific">Caballeronia glebae</name>
    <dbReference type="NCBI Taxonomy" id="1777143"/>
    <lineage>
        <taxon>Bacteria</taxon>
        <taxon>Pseudomonadati</taxon>
        <taxon>Pseudomonadota</taxon>
        <taxon>Betaproteobacteria</taxon>
        <taxon>Burkholderiales</taxon>
        <taxon>Burkholderiaceae</taxon>
        <taxon>Caballeronia</taxon>
    </lineage>
</organism>
<feature type="signal peptide" evidence="12">
    <location>
        <begin position="1"/>
        <end position="23"/>
    </location>
</feature>
<feature type="domain" description="Porin" evidence="13">
    <location>
        <begin position="10"/>
        <end position="379"/>
    </location>
</feature>
<dbReference type="Proteomes" id="UP000054596">
    <property type="component" value="Unassembled WGS sequence"/>
</dbReference>
<dbReference type="InterPro" id="IPR002299">
    <property type="entry name" value="Porin_Neis"/>
</dbReference>
<name>A0A158CH61_9BURK</name>